<accession>A0AAD7HWS5</accession>
<reference evidence="1" key="1">
    <citation type="submission" date="2023-03" db="EMBL/GenBank/DDBJ databases">
        <title>Massive genome expansion in bonnet fungi (Mycena s.s.) driven by repeated elements and novel gene families across ecological guilds.</title>
        <authorList>
            <consortium name="Lawrence Berkeley National Laboratory"/>
            <person name="Harder C.B."/>
            <person name="Miyauchi S."/>
            <person name="Viragh M."/>
            <person name="Kuo A."/>
            <person name="Thoen E."/>
            <person name="Andreopoulos B."/>
            <person name="Lu D."/>
            <person name="Skrede I."/>
            <person name="Drula E."/>
            <person name="Henrissat B."/>
            <person name="Morin E."/>
            <person name="Kohler A."/>
            <person name="Barry K."/>
            <person name="LaButti K."/>
            <person name="Morin E."/>
            <person name="Salamov A."/>
            <person name="Lipzen A."/>
            <person name="Mereny Z."/>
            <person name="Hegedus B."/>
            <person name="Baldrian P."/>
            <person name="Stursova M."/>
            <person name="Weitz H."/>
            <person name="Taylor A."/>
            <person name="Grigoriev I.V."/>
            <person name="Nagy L.G."/>
            <person name="Martin F."/>
            <person name="Kauserud H."/>
        </authorList>
    </citation>
    <scope>NUCLEOTIDE SEQUENCE</scope>
    <source>
        <strain evidence="1">CBHHK188m</strain>
    </source>
</reference>
<keyword evidence="2" id="KW-1185">Reference proteome</keyword>
<evidence type="ECO:0000313" key="2">
    <source>
        <dbReference type="Proteomes" id="UP001215280"/>
    </source>
</evidence>
<gene>
    <name evidence="1" type="ORF">DFH07DRAFT_969298</name>
</gene>
<evidence type="ECO:0000313" key="1">
    <source>
        <dbReference type="EMBL" id="KAJ7730102.1"/>
    </source>
</evidence>
<name>A0AAD7HWS5_9AGAR</name>
<dbReference type="AlphaFoldDB" id="A0AAD7HWS5"/>
<organism evidence="1 2">
    <name type="scientific">Mycena maculata</name>
    <dbReference type="NCBI Taxonomy" id="230809"/>
    <lineage>
        <taxon>Eukaryota</taxon>
        <taxon>Fungi</taxon>
        <taxon>Dikarya</taxon>
        <taxon>Basidiomycota</taxon>
        <taxon>Agaricomycotina</taxon>
        <taxon>Agaricomycetes</taxon>
        <taxon>Agaricomycetidae</taxon>
        <taxon>Agaricales</taxon>
        <taxon>Marasmiineae</taxon>
        <taxon>Mycenaceae</taxon>
        <taxon>Mycena</taxon>
    </lineage>
</organism>
<dbReference type="Gene3D" id="3.40.50.150">
    <property type="entry name" value="Vaccinia Virus protein VP39"/>
    <property type="match status" value="1"/>
</dbReference>
<proteinExistence type="predicted"/>
<sequence>MIRLKTAIFKPRCLNASSPDGSFFVPTPPAHPLDLDRYPDVTKRLVRKGGIIIVGRSGRVCDESDKNSSAGGVRALLRHIKDDQEVEATTIHTVGEKGFDAGRVHVRVSSDWYVTQRYELTQNFLRAMCGPERGC</sequence>
<dbReference type="Proteomes" id="UP001215280">
    <property type="component" value="Unassembled WGS sequence"/>
</dbReference>
<dbReference type="InterPro" id="IPR029063">
    <property type="entry name" value="SAM-dependent_MTases_sf"/>
</dbReference>
<comment type="caution">
    <text evidence="1">The sequence shown here is derived from an EMBL/GenBank/DDBJ whole genome shotgun (WGS) entry which is preliminary data.</text>
</comment>
<protein>
    <submittedName>
        <fullName evidence="1">Uncharacterized protein</fullName>
    </submittedName>
</protein>
<dbReference type="EMBL" id="JARJLG010000193">
    <property type="protein sequence ID" value="KAJ7730102.1"/>
    <property type="molecule type" value="Genomic_DNA"/>
</dbReference>